<evidence type="ECO:0000256" key="1">
    <source>
        <dbReference type="SAM" id="Phobius"/>
    </source>
</evidence>
<keyword evidence="3" id="KW-1185">Reference proteome</keyword>
<organism evidence="2 3">
    <name type="scientific">Acidovorax soli</name>
    <dbReference type="NCBI Taxonomy" id="592050"/>
    <lineage>
        <taxon>Bacteria</taxon>
        <taxon>Pseudomonadati</taxon>
        <taxon>Pseudomonadota</taxon>
        <taxon>Betaproteobacteria</taxon>
        <taxon>Burkholderiales</taxon>
        <taxon>Comamonadaceae</taxon>
        <taxon>Acidovorax</taxon>
    </lineage>
</organism>
<feature type="transmembrane region" description="Helical" evidence="1">
    <location>
        <begin position="90"/>
        <end position="112"/>
    </location>
</feature>
<feature type="transmembrane region" description="Helical" evidence="1">
    <location>
        <begin position="47"/>
        <end position="70"/>
    </location>
</feature>
<accession>A0A7X0PKW1</accession>
<evidence type="ECO:0000313" key="2">
    <source>
        <dbReference type="EMBL" id="MBB6563271.1"/>
    </source>
</evidence>
<dbReference type="EMBL" id="JACHLK010000017">
    <property type="protein sequence ID" value="MBB6563271.1"/>
    <property type="molecule type" value="Genomic_DNA"/>
</dbReference>
<name>A0A7X0PKW1_9BURK</name>
<feature type="transmembrane region" description="Helical" evidence="1">
    <location>
        <begin position="15"/>
        <end position="35"/>
    </location>
</feature>
<proteinExistence type="predicted"/>
<dbReference type="RefSeq" id="WP_184864109.1">
    <property type="nucleotide sequence ID" value="NZ_JACHLK010000017.1"/>
</dbReference>
<comment type="caution">
    <text evidence="2">The sequence shown here is derived from an EMBL/GenBank/DDBJ whole genome shotgun (WGS) entry which is preliminary data.</text>
</comment>
<dbReference type="AlphaFoldDB" id="A0A7X0PKW1"/>
<dbReference type="Proteomes" id="UP000575083">
    <property type="component" value="Unassembled WGS sequence"/>
</dbReference>
<protein>
    <submittedName>
        <fullName evidence="2">Uncharacterized protein</fullName>
    </submittedName>
</protein>
<evidence type="ECO:0000313" key="3">
    <source>
        <dbReference type="Proteomes" id="UP000575083"/>
    </source>
</evidence>
<gene>
    <name evidence="2" type="ORF">HNP48_005990</name>
</gene>
<sequence length="116" mass="12532">MKLLAEVKALVADPLFLRVCTALWSMPFVALGVGIAMGWHPDGLWEWLGFLGVELICLYFAYLLFISLFGSDKRIAQSSGVLADGGDLPGLVLVVALVLVALPITLLIKAVLGRRH</sequence>
<keyword evidence="1" id="KW-0812">Transmembrane</keyword>
<keyword evidence="1" id="KW-1133">Transmembrane helix</keyword>
<keyword evidence="1" id="KW-0472">Membrane</keyword>
<reference evidence="2 3" key="1">
    <citation type="submission" date="2020-08" db="EMBL/GenBank/DDBJ databases">
        <title>Functional genomics of gut bacteria from endangered species of beetles.</title>
        <authorList>
            <person name="Carlos-Shanley C."/>
        </authorList>
    </citation>
    <scope>NUCLEOTIDE SEQUENCE [LARGE SCALE GENOMIC DNA]</scope>
    <source>
        <strain evidence="2 3">S00198</strain>
    </source>
</reference>